<gene>
    <name evidence="7" type="primary">LOC110284311</name>
</gene>
<keyword evidence="2" id="KW-1015">Disulfide bond</keyword>
<keyword evidence="1 4" id="KW-0732">Signal</keyword>
<dbReference type="Gene3D" id="2.60.40.10">
    <property type="entry name" value="Immunoglobulins"/>
    <property type="match status" value="1"/>
</dbReference>
<dbReference type="RefSeq" id="XP_021005688.1">
    <property type="nucleotide sequence ID" value="XM_021150029.1"/>
</dbReference>
<dbReference type="PROSITE" id="PS50835">
    <property type="entry name" value="IG_LIKE"/>
    <property type="match status" value="1"/>
</dbReference>
<dbReference type="InterPro" id="IPR013106">
    <property type="entry name" value="Ig_V-set"/>
</dbReference>
<dbReference type="Proteomes" id="UP000515126">
    <property type="component" value="Chromosome 17"/>
</dbReference>
<dbReference type="GO" id="GO:0038023">
    <property type="term" value="F:signaling receptor activity"/>
    <property type="evidence" value="ECO:0007669"/>
    <property type="project" value="TreeGrafter"/>
</dbReference>
<evidence type="ECO:0000256" key="2">
    <source>
        <dbReference type="ARBA" id="ARBA00023157"/>
    </source>
</evidence>
<evidence type="ECO:0000256" key="4">
    <source>
        <dbReference type="SAM" id="SignalP"/>
    </source>
</evidence>
<sequence>MAWEQTYLLSPVLLLLLAKGSWTQDLELLRALEGQTVSVTCWYDTLYHSSEKIWCKQIDDLCYPLFSKGAEKLRYSIRQSSRLNYFTLTMTKLRMSDSGIYHCGIATKNRLIYLRTIHLVVSKGALYPVLLFPWPVDSSARHWYSLSYSLSHRSHLDNMKAHNSNS</sequence>
<dbReference type="SMART" id="SM00409">
    <property type="entry name" value="IG"/>
    <property type="match status" value="1"/>
</dbReference>
<organism evidence="6 7">
    <name type="scientific">Mus caroli</name>
    <name type="common">Ryukyu mouse</name>
    <name type="synonym">Ricefield mouse</name>
    <dbReference type="NCBI Taxonomy" id="10089"/>
    <lineage>
        <taxon>Eukaryota</taxon>
        <taxon>Metazoa</taxon>
        <taxon>Chordata</taxon>
        <taxon>Craniata</taxon>
        <taxon>Vertebrata</taxon>
        <taxon>Euteleostomi</taxon>
        <taxon>Mammalia</taxon>
        <taxon>Eutheria</taxon>
        <taxon>Euarchontoglires</taxon>
        <taxon>Glires</taxon>
        <taxon>Rodentia</taxon>
        <taxon>Myomorpha</taxon>
        <taxon>Muroidea</taxon>
        <taxon>Muridae</taxon>
        <taxon>Murinae</taxon>
        <taxon>Mus</taxon>
        <taxon>Mus</taxon>
    </lineage>
</organism>
<dbReference type="AlphaFoldDB" id="A0A6P5NXK1"/>
<dbReference type="PANTHER" id="PTHR16423">
    <property type="entry name" value="TREM-LIKE TRANSCRIPT PROTEIN"/>
    <property type="match status" value="1"/>
</dbReference>
<evidence type="ECO:0000313" key="6">
    <source>
        <dbReference type="Proteomes" id="UP000515126"/>
    </source>
</evidence>
<dbReference type="GeneID" id="110284311"/>
<dbReference type="PANTHER" id="PTHR16423:SF10">
    <property type="entry name" value="CRKD-BINDING PROTEIN-RELATED"/>
    <property type="match status" value="1"/>
</dbReference>
<name>A0A6P5NXK1_MUSCR</name>
<dbReference type="InterPro" id="IPR013783">
    <property type="entry name" value="Ig-like_fold"/>
</dbReference>
<dbReference type="InterPro" id="IPR007110">
    <property type="entry name" value="Ig-like_dom"/>
</dbReference>
<accession>A0A6P5NXK1</accession>
<evidence type="ECO:0000259" key="5">
    <source>
        <dbReference type="PROSITE" id="PS50835"/>
    </source>
</evidence>
<dbReference type="Pfam" id="PF07686">
    <property type="entry name" value="V-set"/>
    <property type="match status" value="1"/>
</dbReference>
<evidence type="ECO:0000256" key="1">
    <source>
        <dbReference type="ARBA" id="ARBA00022729"/>
    </source>
</evidence>
<feature type="domain" description="Ig-like" evidence="5">
    <location>
        <begin position="11"/>
        <end position="113"/>
    </location>
</feature>
<dbReference type="InterPro" id="IPR052314">
    <property type="entry name" value="Immune_rcpt_domain"/>
</dbReference>
<dbReference type="InterPro" id="IPR003599">
    <property type="entry name" value="Ig_sub"/>
</dbReference>
<keyword evidence="3" id="KW-0393">Immunoglobulin domain</keyword>
<evidence type="ECO:0000256" key="3">
    <source>
        <dbReference type="ARBA" id="ARBA00023319"/>
    </source>
</evidence>
<proteinExistence type="predicted"/>
<evidence type="ECO:0000313" key="7">
    <source>
        <dbReference type="RefSeq" id="XP_021005688.1"/>
    </source>
</evidence>
<dbReference type="SUPFAM" id="SSF48726">
    <property type="entry name" value="Immunoglobulin"/>
    <property type="match status" value="1"/>
</dbReference>
<reference evidence="7" key="1">
    <citation type="submission" date="2025-08" db="UniProtKB">
        <authorList>
            <consortium name="RefSeq"/>
        </authorList>
    </citation>
    <scope>IDENTIFICATION</scope>
</reference>
<dbReference type="InterPro" id="IPR036179">
    <property type="entry name" value="Ig-like_dom_sf"/>
</dbReference>
<feature type="chain" id="PRO_5028439844" evidence="4">
    <location>
        <begin position="24"/>
        <end position="166"/>
    </location>
</feature>
<dbReference type="GO" id="GO:0009986">
    <property type="term" value="C:cell surface"/>
    <property type="evidence" value="ECO:0007669"/>
    <property type="project" value="TreeGrafter"/>
</dbReference>
<keyword evidence="6" id="KW-1185">Reference proteome</keyword>
<protein>
    <submittedName>
        <fullName evidence="7">CMRF35-like molecule 7 isoform X3</fullName>
    </submittedName>
</protein>
<feature type="signal peptide" evidence="4">
    <location>
        <begin position="1"/>
        <end position="23"/>
    </location>
</feature>